<accession>A0AA36EFX7</accession>
<dbReference type="AlphaFoldDB" id="A0AA36EFX7"/>
<reference evidence="1" key="1">
    <citation type="submission" date="2023-04" db="EMBL/GenBank/DDBJ databases">
        <authorList>
            <person name="Vijverberg K."/>
            <person name="Xiong W."/>
            <person name="Schranz E."/>
        </authorList>
    </citation>
    <scope>NUCLEOTIDE SEQUENCE</scope>
</reference>
<evidence type="ECO:0000313" key="2">
    <source>
        <dbReference type="Proteomes" id="UP001177003"/>
    </source>
</evidence>
<dbReference type="EMBL" id="OX465082">
    <property type="protein sequence ID" value="CAI9292030.1"/>
    <property type="molecule type" value="Genomic_DNA"/>
</dbReference>
<evidence type="ECO:0000313" key="1">
    <source>
        <dbReference type="EMBL" id="CAI9292030.1"/>
    </source>
</evidence>
<name>A0AA36EFX7_LACSI</name>
<dbReference type="Proteomes" id="UP001177003">
    <property type="component" value="Chromosome 6"/>
</dbReference>
<sequence length="138" mass="15577">MCGSVFLRVTSLTDLNPGRRLWACARNGRSCPFIGWVDDLMCHRVVEVIPRLLRKLNNVQMMLSQARADAVKLKWMLLLSCFMFSCICLKHHLCSAFGNTFAIADTKVKLHDASKSKSPPRHSKNHVYELVVSDSTNA</sequence>
<keyword evidence="2" id="KW-1185">Reference proteome</keyword>
<protein>
    <recommendedName>
        <fullName evidence="3">Zinc finger GRF-type domain-containing protein</fullName>
    </recommendedName>
</protein>
<evidence type="ECO:0008006" key="3">
    <source>
        <dbReference type="Google" id="ProtNLM"/>
    </source>
</evidence>
<proteinExistence type="predicted"/>
<organism evidence="1 2">
    <name type="scientific">Lactuca saligna</name>
    <name type="common">Willowleaf lettuce</name>
    <dbReference type="NCBI Taxonomy" id="75948"/>
    <lineage>
        <taxon>Eukaryota</taxon>
        <taxon>Viridiplantae</taxon>
        <taxon>Streptophyta</taxon>
        <taxon>Embryophyta</taxon>
        <taxon>Tracheophyta</taxon>
        <taxon>Spermatophyta</taxon>
        <taxon>Magnoliopsida</taxon>
        <taxon>eudicotyledons</taxon>
        <taxon>Gunneridae</taxon>
        <taxon>Pentapetalae</taxon>
        <taxon>asterids</taxon>
        <taxon>campanulids</taxon>
        <taxon>Asterales</taxon>
        <taxon>Asteraceae</taxon>
        <taxon>Cichorioideae</taxon>
        <taxon>Cichorieae</taxon>
        <taxon>Lactucinae</taxon>
        <taxon>Lactuca</taxon>
    </lineage>
</organism>
<gene>
    <name evidence="1" type="ORF">LSALG_LOCUS31133</name>
</gene>